<gene>
    <name evidence="8" type="ORF">ACFPEN_34550</name>
</gene>
<dbReference type="InterPro" id="IPR025202">
    <property type="entry name" value="PLD-like_dom"/>
</dbReference>
<evidence type="ECO:0000313" key="9">
    <source>
        <dbReference type="Proteomes" id="UP001595990"/>
    </source>
</evidence>
<protein>
    <recommendedName>
        <fullName evidence="3">phospholipase D</fullName>
        <ecNumber evidence="3">3.1.4.4</ecNumber>
    </recommendedName>
</protein>
<evidence type="ECO:0000256" key="6">
    <source>
        <dbReference type="ARBA" id="ARBA00023098"/>
    </source>
</evidence>
<evidence type="ECO:0000256" key="2">
    <source>
        <dbReference type="ARBA" id="ARBA00008664"/>
    </source>
</evidence>
<evidence type="ECO:0000313" key="8">
    <source>
        <dbReference type="EMBL" id="MFC4517988.1"/>
    </source>
</evidence>
<dbReference type="InterPro" id="IPR051406">
    <property type="entry name" value="PLD_domain"/>
</dbReference>
<dbReference type="InterPro" id="IPR001736">
    <property type="entry name" value="PLipase_D/transphosphatidylase"/>
</dbReference>
<feature type="domain" description="PLD phosphodiesterase" evidence="7">
    <location>
        <begin position="429"/>
        <end position="460"/>
    </location>
</feature>
<evidence type="ECO:0000259" key="7">
    <source>
        <dbReference type="PROSITE" id="PS50035"/>
    </source>
</evidence>
<dbReference type="PANTHER" id="PTHR43856:SF1">
    <property type="entry name" value="MITOCHONDRIAL CARDIOLIPIN HYDROLASE"/>
    <property type="match status" value="1"/>
</dbReference>
<dbReference type="SUPFAM" id="SSF56024">
    <property type="entry name" value="Phospholipase D/nuclease"/>
    <property type="match status" value="2"/>
</dbReference>
<keyword evidence="4" id="KW-0378">Hydrolase</keyword>
<sequence length="539" mass="59889">MRVRSPAGPVTVQAIAGAYVVLLGMDVRPKAATGLLGFGIRRTDHTQGQVHELTNFRTFQVNKDLPGDRKSSFVDPFQTFLWGDYNAEPEHVYTYEVTAMYGRPGELEPGGTATVQVTTEPGDHGEHAVFFNRGVAASQAYAERFGNRSPADVPRREAYKWLSRGLEEALLRFIGQARGPGTGLRAAVYEFQYERVLRAFRVAADAGADVRIVYDAGPKADGPARKNLAAIRDAGLGDCVVKRTKAQIAHNKFIVLTRGARPEQVWTGSTNITEGGIFGHSNVGHIVRDRTVAASYLRYWSELATDPARASLRGFTDDAFTVPVGLPRRRLSCVYSPRTGLDALEWYVRLAERASSGLFLTAAFGLSEPMTPVFAGHRDYLRYLLLDKYTGAIEVVRRDPGNLVVAGGHIGRGGWRDWVEERLTGLNKHVEYVHTKYMLIDPLGDDPLVITGSANWSDASARANDENILVIRGDTRVADIYLGEFMRVFNHFEIRSRPPGTARAPRGPRGRLFLHDDDSWVRPYFEPGSPKEKERLLFR</sequence>
<keyword evidence="5" id="KW-0442">Lipid degradation</keyword>
<comment type="similarity">
    <text evidence="2">Belongs to the phospholipase D family.</text>
</comment>
<keyword evidence="9" id="KW-1185">Reference proteome</keyword>
<dbReference type="EMBL" id="JBHSFS010000029">
    <property type="protein sequence ID" value="MFC4517988.1"/>
    <property type="molecule type" value="Genomic_DNA"/>
</dbReference>
<dbReference type="Proteomes" id="UP001595990">
    <property type="component" value="Unassembled WGS sequence"/>
</dbReference>
<proteinExistence type="inferred from homology"/>
<evidence type="ECO:0000256" key="4">
    <source>
        <dbReference type="ARBA" id="ARBA00022801"/>
    </source>
</evidence>
<evidence type="ECO:0000256" key="1">
    <source>
        <dbReference type="ARBA" id="ARBA00000798"/>
    </source>
</evidence>
<dbReference type="EC" id="3.1.4.4" evidence="3"/>
<dbReference type="Pfam" id="PF13091">
    <property type="entry name" value="PLDc_2"/>
    <property type="match status" value="2"/>
</dbReference>
<comment type="catalytic activity">
    <reaction evidence="1">
        <text>a 1,2-diacyl-sn-glycero-3-phosphocholine + H2O = a 1,2-diacyl-sn-glycero-3-phosphate + choline + H(+)</text>
        <dbReference type="Rhea" id="RHEA:14445"/>
        <dbReference type="ChEBI" id="CHEBI:15354"/>
        <dbReference type="ChEBI" id="CHEBI:15377"/>
        <dbReference type="ChEBI" id="CHEBI:15378"/>
        <dbReference type="ChEBI" id="CHEBI:57643"/>
        <dbReference type="ChEBI" id="CHEBI:58608"/>
        <dbReference type="EC" id="3.1.4.4"/>
    </reaction>
</comment>
<evidence type="ECO:0000256" key="5">
    <source>
        <dbReference type="ARBA" id="ARBA00022963"/>
    </source>
</evidence>
<comment type="caution">
    <text evidence="8">The sequence shown here is derived from an EMBL/GenBank/DDBJ whole genome shotgun (WGS) entry which is preliminary data.</text>
</comment>
<reference evidence="9" key="1">
    <citation type="journal article" date="2019" name="Int. J. Syst. Evol. Microbiol.">
        <title>The Global Catalogue of Microorganisms (GCM) 10K type strain sequencing project: providing services to taxonomists for standard genome sequencing and annotation.</title>
        <authorList>
            <consortium name="The Broad Institute Genomics Platform"/>
            <consortium name="The Broad Institute Genome Sequencing Center for Infectious Disease"/>
            <person name="Wu L."/>
            <person name="Ma J."/>
        </authorList>
    </citation>
    <scope>NUCLEOTIDE SEQUENCE [LARGE SCALE GENOMIC DNA]</scope>
    <source>
        <strain evidence="9">CECT 8064</strain>
    </source>
</reference>
<organism evidence="8 9">
    <name type="scientific">Streptomyces ehimensis</name>
    <dbReference type="NCBI Taxonomy" id="68195"/>
    <lineage>
        <taxon>Bacteria</taxon>
        <taxon>Bacillati</taxon>
        <taxon>Actinomycetota</taxon>
        <taxon>Actinomycetes</taxon>
        <taxon>Kitasatosporales</taxon>
        <taxon>Streptomycetaceae</taxon>
        <taxon>Streptomyces</taxon>
    </lineage>
</organism>
<dbReference type="PANTHER" id="PTHR43856">
    <property type="entry name" value="CARDIOLIPIN HYDROLASE"/>
    <property type="match status" value="1"/>
</dbReference>
<evidence type="ECO:0000256" key="3">
    <source>
        <dbReference type="ARBA" id="ARBA00012027"/>
    </source>
</evidence>
<accession>A0ABV9BVC8</accession>
<dbReference type="CDD" id="cd09172">
    <property type="entry name" value="PLDc_Nuc_like_unchar1_1"/>
    <property type="match status" value="1"/>
</dbReference>
<dbReference type="Gene3D" id="3.30.870.10">
    <property type="entry name" value="Endonuclease Chain A"/>
    <property type="match status" value="2"/>
</dbReference>
<dbReference type="PROSITE" id="PS50035">
    <property type="entry name" value="PLD"/>
    <property type="match status" value="1"/>
</dbReference>
<dbReference type="RefSeq" id="WP_417924387.1">
    <property type="nucleotide sequence ID" value="NZ_JBHSFS010000029.1"/>
</dbReference>
<keyword evidence="6" id="KW-0443">Lipid metabolism</keyword>
<name>A0ABV9BVC8_9ACTN</name>